<comment type="subunit">
    <text evidence="2">Monomer.</text>
</comment>
<dbReference type="InterPro" id="IPR012705">
    <property type="entry name" value="2Me_IsoCit_deHydtase_PrpD"/>
</dbReference>
<feature type="compositionally biased region" description="Polar residues" evidence="6">
    <location>
        <begin position="828"/>
        <end position="841"/>
    </location>
</feature>
<dbReference type="InterPro" id="IPR042183">
    <property type="entry name" value="MmgE/PrpD_sf_1"/>
</dbReference>
<dbReference type="Gene3D" id="2.30.30.40">
    <property type="entry name" value="SH3 Domains"/>
    <property type="match status" value="1"/>
</dbReference>
<feature type="compositionally biased region" description="Low complexity" evidence="6">
    <location>
        <begin position="671"/>
        <end position="697"/>
    </location>
</feature>
<dbReference type="InterPro" id="IPR005656">
    <property type="entry name" value="MmgE_PrpD"/>
</dbReference>
<feature type="compositionally biased region" description="Pro residues" evidence="6">
    <location>
        <begin position="698"/>
        <end position="709"/>
    </location>
</feature>
<dbReference type="FunFam" id="3.30.1330.120:FF:000001">
    <property type="entry name" value="2-methylcitrate dehydratase"/>
    <property type="match status" value="1"/>
</dbReference>
<proteinExistence type="inferred from homology"/>
<feature type="region of interest" description="Disordered" evidence="6">
    <location>
        <begin position="43"/>
        <end position="75"/>
    </location>
</feature>
<gene>
    <name evidence="8" type="ORF">BN1708_005249</name>
</gene>
<feature type="compositionally biased region" description="Low complexity" evidence="6">
    <location>
        <begin position="792"/>
        <end position="817"/>
    </location>
</feature>
<keyword evidence="9" id="KW-1185">Reference proteome</keyword>
<reference evidence="9" key="1">
    <citation type="submission" date="2015-05" db="EMBL/GenBank/DDBJ databases">
        <authorList>
            <person name="Fogelqvist Johan"/>
        </authorList>
    </citation>
    <scope>NUCLEOTIDE SEQUENCE [LARGE SCALE GENOMIC DNA]</scope>
</reference>
<dbReference type="SUPFAM" id="SSF50044">
    <property type="entry name" value="SH3-domain"/>
    <property type="match status" value="1"/>
</dbReference>
<dbReference type="Proteomes" id="UP000044602">
    <property type="component" value="Unassembled WGS sequence"/>
</dbReference>
<dbReference type="NCBIfam" id="TIGR02330">
    <property type="entry name" value="prpD"/>
    <property type="match status" value="1"/>
</dbReference>
<protein>
    <recommendedName>
        <fullName evidence="7">SH3 domain-containing protein</fullName>
    </recommendedName>
</protein>
<dbReference type="InterPro" id="IPR001452">
    <property type="entry name" value="SH3_domain"/>
</dbReference>
<dbReference type="InterPro" id="IPR036028">
    <property type="entry name" value="SH3-like_dom_sf"/>
</dbReference>
<feature type="region of interest" description="Disordered" evidence="6">
    <location>
        <begin position="558"/>
        <end position="587"/>
    </location>
</feature>
<dbReference type="CDD" id="cd00174">
    <property type="entry name" value="SH3"/>
    <property type="match status" value="1"/>
</dbReference>
<dbReference type="SUPFAM" id="SSF103378">
    <property type="entry name" value="2-methylcitrate dehydratase PrpD"/>
    <property type="match status" value="1"/>
</dbReference>
<organism evidence="8 9">
    <name type="scientific">Verticillium longisporum</name>
    <name type="common">Verticillium dahliae var. longisporum</name>
    <dbReference type="NCBI Taxonomy" id="100787"/>
    <lineage>
        <taxon>Eukaryota</taxon>
        <taxon>Fungi</taxon>
        <taxon>Dikarya</taxon>
        <taxon>Ascomycota</taxon>
        <taxon>Pezizomycotina</taxon>
        <taxon>Sordariomycetes</taxon>
        <taxon>Hypocreomycetidae</taxon>
        <taxon>Glomerellales</taxon>
        <taxon>Plectosphaerellaceae</taxon>
        <taxon>Verticillium</taxon>
    </lineage>
</organism>
<feature type="compositionally biased region" description="Low complexity" evidence="6">
    <location>
        <begin position="43"/>
        <end position="61"/>
    </location>
</feature>
<dbReference type="Pfam" id="PF00018">
    <property type="entry name" value="SH3_1"/>
    <property type="match status" value="1"/>
</dbReference>
<dbReference type="EMBL" id="CVQH01021529">
    <property type="protein sequence ID" value="CRK30807.1"/>
    <property type="molecule type" value="Genomic_DNA"/>
</dbReference>
<dbReference type="InterPro" id="IPR036148">
    <property type="entry name" value="MmgE/PrpD_sf"/>
</dbReference>
<keyword evidence="3 5" id="KW-0728">SH3 domain</keyword>
<feature type="compositionally biased region" description="Low complexity" evidence="6">
    <location>
        <begin position="641"/>
        <end position="654"/>
    </location>
</feature>
<evidence type="ECO:0000259" key="7">
    <source>
        <dbReference type="PROSITE" id="PS50002"/>
    </source>
</evidence>
<dbReference type="Gene3D" id="1.10.4100.10">
    <property type="entry name" value="2-methylcitrate dehydratase PrpD"/>
    <property type="match status" value="1"/>
</dbReference>
<dbReference type="GO" id="GO:0005739">
    <property type="term" value="C:mitochondrion"/>
    <property type="evidence" value="ECO:0007669"/>
    <property type="project" value="TreeGrafter"/>
</dbReference>
<name>A0A0G4M959_VERLO</name>
<dbReference type="Pfam" id="PF03972">
    <property type="entry name" value="MmgE_PrpD_N"/>
    <property type="match status" value="1"/>
</dbReference>
<evidence type="ECO:0000256" key="2">
    <source>
        <dbReference type="ARBA" id="ARBA00011245"/>
    </source>
</evidence>
<evidence type="ECO:0000256" key="5">
    <source>
        <dbReference type="PROSITE-ProRule" id="PRU00192"/>
    </source>
</evidence>
<feature type="region of interest" description="Disordered" evidence="6">
    <location>
        <begin position="773"/>
        <end position="856"/>
    </location>
</feature>
<dbReference type="NCBIfam" id="NF006943">
    <property type="entry name" value="PRK09425.1"/>
    <property type="match status" value="1"/>
</dbReference>
<evidence type="ECO:0000256" key="3">
    <source>
        <dbReference type="ARBA" id="ARBA00022443"/>
    </source>
</evidence>
<dbReference type="AlphaFoldDB" id="A0A0G4M959"/>
<dbReference type="STRING" id="100787.A0A0G4M959"/>
<sequence length="887" mass="96953">MSAVNRSIRTATRSLRLQSQSVRLAAPLRAGLASTHLNASTASARTSSSSSSSHNFSTAAARQSGAPAMSSEPREYDPEINDIANYVQNYKVDSELAFDTARWVFLDTLGCGLEGLRFKECTKLLGPIVPGTTVPNGPKVPGTDFQLDPVNAAFNIGAMIRWLDYNDCWLAAEWGHPSDNLGAILAVADWITRTNKAGGNLANGKQFTIRDVLEAMIKAHEIQGCLALLNSYNKVGLDHVVLVKVASTAVVSKMLGLNEKQIADAVTQAWVDGQSLRTYRHSPNTMSRKSWAAGDACQRAVNLALKVLKGEQGVPTVLSAPVWGFYDVLFKGKKFEFQRPYGSYVMENVLFKVSYPAEFHSQTAVEASEKIYGQLKALGKSAADIKGITCRTHEACIRIIDKQFKPMDNFADRDHCIQYMCSVMLVFGRLEATDYPDGSEAATSEMVESLRKRFKCVEDPQFTKDYHDPALRTISNALTVELNDGTVLEEVVVEAPLGHRLRREEAKPEILKKYQRHLAPHFSENKVKQLVELGLDQQKLESTPVDEYVDLTLLRHRSQHTRNPSTDQKKHQRNQVHTKGLGPTAIMADRQTIMETNRSIRTIKNELENLLEKGVIDDDAYENIHSMLPAEAPLRSGGSGSAPARATPSQAASPAAPPPTEAMANMNIGTQQQQQQQQRANPSPAPPSYANSTGGAAAPPPGPPPPPSKPILAHARALYRYQAADSRDLSFERDDKIAVHEYMNADWWMGRNSRTGAEGIFPKTYVAVEAAPPPSQDRAAYSAPQQPGYHNQPPTQQLWPPPQQHQYAPPQPQYGQPSGPPPQQNPYNSDTPPSAIANQESAPADGQHKDGAGKAKEYGEKFGKKLGNAAIFGAGATLGGNLVNSIF</sequence>
<evidence type="ECO:0000256" key="4">
    <source>
        <dbReference type="ARBA" id="ARBA00023239"/>
    </source>
</evidence>
<accession>A0A0G4M959</accession>
<evidence type="ECO:0000256" key="1">
    <source>
        <dbReference type="ARBA" id="ARBA00006174"/>
    </source>
</evidence>
<dbReference type="Gene3D" id="3.30.1330.120">
    <property type="entry name" value="2-methylcitrate dehydratase PrpD"/>
    <property type="match status" value="1"/>
</dbReference>
<dbReference type="Pfam" id="PF19305">
    <property type="entry name" value="MmgE_PrpD_C"/>
    <property type="match status" value="1"/>
</dbReference>
<evidence type="ECO:0000313" key="8">
    <source>
        <dbReference type="EMBL" id="CRK30807.1"/>
    </source>
</evidence>
<feature type="region of interest" description="Disordered" evidence="6">
    <location>
        <begin position="631"/>
        <end position="711"/>
    </location>
</feature>
<dbReference type="GO" id="GO:0051537">
    <property type="term" value="F:2 iron, 2 sulfur cluster binding"/>
    <property type="evidence" value="ECO:0007669"/>
    <property type="project" value="InterPro"/>
</dbReference>
<dbReference type="SMART" id="SM00326">
    <property type="entry name" value="SH3"/>
    <property type="match status" value="1"/>
</dbReference>
<evidence type="ECO:0000313" key="9">
    <source>
        <dbReference type="Proteomes" id="UP000044602"/>
    </source>
</evidence>
<dbReference type="GO" id="GO:0019679">
    <property type="term" value="P:propionate metabolic process, methylcitrate cycle"/>
    <property type="evidence" value="ECO:0007669"/>
    <property type="project" value="InterPro"/>
</dbReference>
<dbReference type="InterPro" id="IPR045336">
    <property type="entry name" value="MmgE_PrpD_N"/>
</dbReference>
<feature type="compositionally biased region" description="Basic and acidic residues" evidence="6">
    <location>
        <begin position="846"/>
        <end position="856"/>
    </location>
</feature>
<dbReference type="InterPro" id="IPR045337">
    <property type="entry name" value="MmgE_PrpD_C"/>
</dbReference>
<evidence type="ECO:0000256" key="6">
    <source>
        <dbReference type="SAM" id="MobiDB-lite"/>
    </source>
</evidence>
<dbReference type="PANTHER" id="PTHR16943">
    <property type="entry name" value="2-METHYLCITRATE DEHYDRATASE-RELATED"/>
    <property type="match status" value="1"/>
</dbReference>
<dbReference type="PROSITE" id="PS50002">
    <property type="entry name" value="SH3"/>
    <property type="match status" value="1"/>
</dbReference>
<comment type="similarity">
    <text evidence="1">Belongs to the PrpD family.</text>
</comment>
<dbReference type="GO" id="GO:0047547">
    <property type="term" value="F:2-methylcitrate dehydratase activity"/>
    <property type="evidence" value="ECO:0007669"/>
    <property type="project" value="InterPro"/>
</dbReference>
<dbReference type="PANTHER" id="PTHR16943:SF16">
    <property type="entry name" value="2-METHYLCITRATE DEHYDRATASE-RELATED"/>
    <property type="match status" value="1"/>
</dbReference>
<feature type="domain" description="SH3" evidence="7">
    <location>
        <begin position="710"/>
        <end position="771"/>
    </location>
</feature>
<dbReference type="InterPro" id="IPR042188">
    <property type="entry name" value="MmgE/PrpD_sf_2"/>
</dbReference>
<dbReference type="FunFam" id="1.10.4100.10:FF:000001">
    <property type="entry name" value="2-methylcitrate dehydratase"/>
    <property type="match status" value="1"/>
</dbReference>
<keyword evidence="4" id="KW-0456">Lyase</keyword>